<dbReference type="EMBL" id="NTFS01000034">
    <property type="protein sequence ID" value="PAX59831.1"/>
    <property type="molecule type" value="Genomic_DNA"/>
</dbReference>
<evidence type="ECO:0000313" key="1">
    <source>
        <dbReference type="EMBL" id="PAX59831.1"/>
    </source>
</evidence>
<name>A0A2A2TMT7_9CYAN</name>
<accession>A0A2A2TMT7</accession>
<keyword evidence="2" id="KW-1185">Reference proteome</keyword>
<dbReference type="Proteomes" id="UP000218238">
    <property type="component" value="Unassembled WGS sequence"/>
</dbReference>
<proteinExistence type="predicted"/>
<comment type="caution">
    <text evidence="1">The sequence shown here is derived from an EMBL/GenBank/DDBJ whole genome shotgun (WGS) entry which is preliminary data.</text>
</comment>
<organism evidence="1 2">
    <name type="scientific">Brunnivagina elsteri CCALA 953</name>
    <dbReference type="NCBI Taxonomy" id="987040"/>
    <lineage>
        <taxon>Bacteria</taxon>
        <taxon>Bacillati</taxon>
        <taxon>Cyanobacteriota</taxon>
        <taxon>Cyanophyceae</taxon>
        <taxon>Nostocales</taxon>
        <taxon>Calotrichaceae</taxon>
        <taxon>Brunnivagina</taxon>
    </lineage>
</organism>
<gene>
    <name evidence="1" type="ORF">CK510_05085</name>
</gene>
<protein>
    <submittedName>
        <fullName evidence="1">Uncharacterized protein</fullName>
    </submittedName>
</protein>
<dbReference type="AlphaFoldDB" id="A0A2A2TMT7"/>
<sequence>MYDESPKISDRIYNALTINAASEKFAEKVSFHKTFQDSENQANRYMSQEKNLGLGNQDSCPWRECQTKKKLRIFRGYSR</sequence>
<evidence type="ECO:0000313" key="2">
    <source>
        <dbReference type="Proteomes" id="UP000218238"/>
    </source>
</evidence>
<reference evidence="1 2" key="1">
    <citation type="submission" date="2017-08" db="EMBL/GenBank/DDBJ databases">
        <title>Draft genome sequence of filamentous cyanobacterium Calothrix elsteri CCALA 953.</title>
        <authorList>
            <person name="Gagunashvili A.N."/>
            <person name="Elster J."/>
            <person name="Andresson O.S."/>
        </authorList>
    </citation>
    <scope>NUCLEOTIDE SEQUENCE [LARGE SCALE GENOMIC DNA]</scope>
    <source>
        <strain evidence="1 2">CCALA 953</strain>
    </source>
</reference>